<dbReference type="PANTHER" id="PTHR33138">
    <property type="entry name" value="OS01G0690200 PROTEIN"/>
    <property type="match status" value="1"/>
</dbReference>
<name>A0A8S0SMC0_OLEEU</name>
<dbReference type="AlphaFoldDB" id="A0A8S0SMC0"/>
<evidence type="ECO:0000313" key="6">
    <source>
        <dbReference type="EMBL" id="CAA2994077.1"/>
    </source>
</evidence>
<keyword evidence="6" id="KW-0808">Transferase</keyword>
<evidence type="ECO:0000256" key="3">
    <source>
        <dbReference type="SAM" id="Phobius"/>
    </source>
</evidence>
<evidence type="ECO:0000259" key="5">
    <source>
        <dbReference type="Pfam" id="PF13947"/>
    </source>
</evidence>
<dbReference type="GO" id="GO:0030247">
    <property type="term" value="F:polysaccharide binding"/>
    <property type="evidence" value="ECO:0007669"/>
    <property type="project" value="InterPro"/>
</dbReference>
<feature type="signal peptide" evidence="4">
    <location>
        <begin position="1"/>
        <end position="26"/>
    </location>
</feature>
<keyword evidence="3" id="KW-0812">Transmembrane</keyword>
<comment type="subcellular location">
    <subcellularLocation>
        <location evidence="1">Membrane</location>
        <topology evidence="1">Single-pass membrane protein</topology>
    </subcellularLocation>
</comment>
<dbReference type="Pfam" id="PF13947">
    <property type="entry name" value="GUB_WAK_bind"/>
    <property type="match status" value="1"/>
</dbReference>
<keyword evidence="3" id="KW-0472">Membrane</keyword>
<evidence type="ECO:0000313" key="7">
    <source>
        <dbReference type="Proteomes" id="UP000594638"/>
    </source>
</evidence>
<evidence type="ECO:0000256" key="2">
    <source>
        <dbReference type="ARBA" id="ARBA00022729"/>
    </source>
</evidence>
<evidence type="ECO:0000256" key="1">
    <source>
        <dbReference type="ARBA" id="ARBA00004167"/>
    </source>
</evidence>
<protein>
    <submittedName>
        <fullName evidence="6">Rust resistance kinase Lr10-like</fullName>
    </submittedName>
</protein>
<evidence type="ECO:0000256" key="4">
    <source>
        <dbReference type="SAM" id="SignalP"/>
    </source>
</evidence>
<keyword evidence="6" id="KW-0418">Kinase</keyword>
<dbReference type="OrthoDB" id="1146903at2759"/>
<feature type="chain" id="PRO_5035947273" evidence="4">
    <location>
        <begin position="27"/>
        <end position="294"/>
    </location>
</feature>
<organism evidence="6 7">
    <name type="scientific">Olea europaea subsp. europaea</name>
    <dbReference type="NCBI Taxonomy" id="158383"/>
    <lineage>
        <taxon>Eukaryota</taxon>
        <taxon>Viridiplantae</taxon>
        <taxon>Streptophyta</taxon>
        <taxon>Embryophyta</taxon>
        <taxon>Tracheophyta</taxon>
        <taxon>Spermatophyta</taxon>
        <taxon>Magnoliopsida</taxon>
        <taxon>eudicotyledons</taxon>
        <taxon>Gunneridae</taxon>
        <taxon>Pentapetalae</taxon>
        <taxon>asterids</taxon>
        <taxon>lamiids</taxon>
        <taxon>Lamiales</taxon>
        <taxon>Oleaceae</taxon>
        <taxon>Oleeae</taxon>
        <taxon>Olea</taxon>
    </lineage>
</organism>
<keyword evidence="2 4" id="KW-0732">Signal</keyword>
<dbReference type="GO" id="GO:0016020">
    <property type="term" value="C:membrane"/>
    <property type="evidence" value="ECO:0007669"/>
    <property type="project" value="UniProtKB-SubCell"/>
</dbReference>
<keyword evidence="7" id="KW-1185">Reference proteome</keyword>
<dbReference type="Proteomes" id="UP000594638">
    <property type="component" value="Unassembled WGS sequence"/>
</dbReference>
<proteinExistence type="predicted"/>
<dbReference type="InterPro" id="IPR025287">
    <property type="entry name" value="WAK_GUB"/>
</dbReference>
<dbReference type="GO" id="GO:0016301">
    <property type="term" value="F:kinase activity"/>
    <property type="evidence" value="ECO:0007669"/>
    <property type="project" value="UniProtKB-KW"/>
</dbReference>
<keyword evidence="3" id="KW-1133">Transmembrane helix</keyword>
<comment type="caution">
    <text evidence="6">The sequence shown here is derived from an EMBL/GenBank/DDBJ whole genome shotgun (WGS) entry which is preliminary data.</text>
</comment>
<accession>A0A8S0SMC0</accession>
<dbReference type="Gramene" id="OE9A109182T1">
    <property type="protein sequence ID" value="OE9A109182C1"/>
    <property type="gene ID" value="OE9A109182"/>
</dbReference>
<feature type="domain" description="Wall-associated receptor kinase galacturonan-binding" evidence="5">
    <location>
        <begin position="32"/>
        <end position="95"/>
    </location>
</feature>
<feature type="transmembrane region" description="Helical" evidence="3">
    <location>
        <begin position="264"/>
        <end position="283"/>
    </location>
</feature>
<dbReference type="PANTHER" id="PTHR33138:SF30">
    <property type="entry name" value="LEAF RUST 10 DISEASE-RESISTANCE LOCUS RECEPTOR-LIKE PROTEIN KINASE-LIKE 2.7"/>
    <property type="match status" value="1"/>
</dbReference>
<sequence>MRNMRLLFAISMVLSILLHSATYCEAEKNHDCPPNSCGSITNISYPFRLRGDPENCGNPSYELACEKNRTILYLNSSRFFVQSISYNNYSIRLLDPATEKNSCDSFPINSVPLDNEYLDKTYGSEPYSLQSMDNTPIMYIHCEAPAKSPFYVDTCICNKNMSLQKYSYFVVGNNVSIADLEDSCSIDTIEWISNEFPVVYNASCSDIKDGLAYGFDLTWYRVYCSEKCSGHLEICYITDGTIGCFGCQISGLNIFNNSLPDCPLPIWFLIWFGGCSVLYTKLFNMISKKSKNHE</sequence>
<gene>
    <name evidence="6" type="ORF">OLEA9_A109182</name>
</gene>
<dbReference type="EMBL" id="CACTIH010005466">
    <property type="protein sequence ID" value="CAA2994077.1"/>
    <property type="molecule type" value="Genomic_DNA"/>
</dbReference>
<reference evidence="6 7" key="1">
    <citation type="submission" date="2019-12" db="EMBL/GenBank/DDBJ databases">
        <authorList>
            <person name="Alioto T."/>
            <person name="Alioto T."/>
            <person name="Gomez Garrido J."/>
        </authorList>
    </citation>
    <scope>NUCLEOTIDE SEQUENCE [LARGE SCALE GENOMIC DNA]</scope>
</reference>